<reference evidence="1" key="1">
    <citation type="submission" date="2020-08" db="EMBL/GenBank/DDBJ databases">
        <title>Multicomponent nature underlies the extraordinary mechanical properties of spider dragline silk.</title>
        <authorList>
            <person name="Kono N."/>
            <person name="Nakamura H."/>
            <person name="Mori M."/>
            <person name="Yoshida Y."/>
            <person name="Ohtoshi R."/>
            <person name="Malay A.D."/>
            <person name="Moran D.A.P."/>
            <person name="Tomita M."/>
            <person name="Numata K."/>
            <person name="Arakawa K."/>
        </authorList>
    </citation>
    <scope>NUCLEOTIDE SEQUENCE</scope>
</reference>
<dbReference type="EMBL" id="BMAW01104236">
    <property type="protein sequence ID" value="GFT13284.1"/>
    <property type="molecule type" value="Genomic_DNA"/>
</dbReference>
<sequence>MKFFNYRSSYIEETQSEVCLQYRKCISGGGRQSFIGFIFGVAGGKKYLCQIWINVARAQGPLGIPELLGGSKSDAATRKEERGVSGGFALGLSLNITISQHLLMDSRHGPFSS</sequence>
<dbReference type="Proteomes" id="UP000887013">
    <property type="component" value="Unassembled WGS sequence"/>
</dbReference>
<evidence type="ECO:0000313" key="2">
    <source>
        <dbReference type="Proteomes" id="UP000887013"/>
    </source>
</evidence>
<organism evidence="1 2">
    <name type="scientific">Nephila pilipes</name>
    <name type="common">Giant wood spider</name>
    <name type="synonym">Nephila maculata</name>
    <dbReference type="NCBI Taxonomy" id="299642"/>
    <lineage>
        <taxon>Eukaryota</taxon>
        <taxon>Metazoa</taxon>
        <taxon>Ecdysozoa</taxon>
        <taxon>Arthropoda</taxon>
        <taxon>Chelicerata</taxon>
        <taxon>Arachnida</taxon>
        <taxon>Araneae</taxon>
        <taxon>Araneomorphae</taxon>
        <taxon>Entelegynae</taxon>
        <taxon>Araneoidea</taxon>
        <taxon>Nephilidae</taxon>
        <taxon>Nephila</taxon>
    </lineage>
</organism>
<name>A0A8X6NG81_NEPPI</name>
<gene>
    <name evidence="1" type="ORF">NPIL_520971</name>
</gene>
<accession>A0A8X6NG81</accession>
<evidence type="ECO:0000313" key="1">
    <source>
        <dbReference type="EMBL" id="GFT13284.1"/>
    </source>
</evidence>
<dbReference type="AlphaFoldDB" id="A0A8X6NG81"/>
<protein>
    <submittedName>
        <fullName evidence="1">Uncharacterized protein</fullName>
    </submittedName>
</protein>
<proteinExistence type="predicted"/>
<comment type="caution">
    <text evidence="1">The sequence shown here is derived from an EMBL/GenBank/DDBJ whole genome shotgun (WGS) entry which is preliminary data.</text>
</comment>
<keyword evidence="2" id="KW-1185">Reference proteome</keyword>